<comment type="caution">
    <text evidence="7">The sequence shown here is derived from an EMBL/GenBank/DDBJ whole genome shotgun (WGS) entry which is preliminary data.</text>
</comment>
<feature type="transmembrane region" description="Helical" evidence="6">
    <location>
        <begin position="153"/>
        <end position="174"/>
    </location>
</feature>
<keyword evidence="5 6" id="KW-0472">Membrane</keyword>
<dbReference type="Proteomes" id="UP000478571">
    <property type="component" value="Unassembled WGS sequence"/>
</dbReference>
<keyword evidence="3 6" id="KW-0812">Transmembrane</keyword>
<feature type="transmembrane region" description="Helical" evidence="6">
    <location>
        <begin position="360"/>
        <end position="379"/>
    </location>
</feature>
<feature type="transmembrane region" description="Helical" evidence="6">
    <location>
        <begin position="298"/>
        <end position="321"/>
    </location>
</feature>
<name>A0A6L8LRH6_9VIBR</name>
<evidence type="ECO:0000256" key="5">
    <source>
        <dbReference type="ARBA" id="ARBA00023136"/>
    </source>
</evidence>
<protein>
    <submittedName>
        <fullName evidence="7">Oligosaccharide flippase family protein</fullName>
    </submittedName>
</protein>
<dbReference type="InterPro" id="IPR050833">
    <property type="entry name" value="Poly_Biosynth_Transport"/>
</dbReference>
<feature type="transmembrane region" description="Helical" evidence="6">
    <location>
        <begin position="47"/>
        <end position="68"/>
    </location>
</feature>
<dbReference type="RefSeq" id="WP_160927669.1">
    <property type="nucleotide sequence ID" value="NZ_WWEU01000001.1"/>
</dbReference>
<keyword evidence="8" id="KW-1185">Reference proteome</keyword>
<dbReference type="PANTHER" id="PTHR30250">
    <property type="entry name" value="PST FAMILY PREDICTED COLANIC ACID TRANSPORTER"/>
    <property type="match status" value="1"/>
</dbReference>
<evidence type="ECO:0000256" key="1">
    <source>
        <dbReference type="ARBA" id="ARBA00004651"/>
    </source>
</evidence>
<feature type="transmembrane region" description="Helical" evidence="6">
    <location>
        <begin position="180"/>
        <end position="200"/>
    </location>
</feature>
<feature type="transmembrane region" description="Helical" evidence="6">
    <location>
        <begin position="220"/>
        <end position="241"/>
    </location>
</feature>
<feature type="transmembrane region" description="Helical" evidence="6">
    <location>
        <begin position="441"/>
        <end position="458"/>
    </location>
</feature>
<organism evidence="7 8">
    <name type="scientific">Vibrio tetraodonis subsp. pristinus</name>
    <dbReference type="NCBI Taxonomy" id="2695891"/>
    <lineage>
        <taxon>Bacteria</taxon>
        <taxon>Pseudomonadati</taxon>
        <taxon>Pseudomonadota</taxon>
        <taxon>Gammaproteobacteria</taxon>
        <taxon>Vibrionales</taxon>
        <taxon>Vibrionaceae</taxon>
        <taxon>Vibrio</taxon>
    </lineage>
</organism>
<feature type="transmembrane region" description="Helical" evidence="6">
    <location>
        <begin position="385"/>
        <end position="406"/>
    </location>
</feature>
<dbReference type="EMBL" id="WWEU01000001">
    <property type="protein sequence ID" value="MYM58657.1"/>
    <property type="molecule type" value="Genomic_DNA"/>
</dbReference>
<evidence type="ECO:0000256" key="2">
    <source>
        <dbReference type="ARBA" id="ARBA00022475"/>
    </source>
</evidence>
<keyword evidence="4 6" id="KW-1133">Transmembrane helix</keyword>
<proteinExistence type="predicted"/>
<feature type="transmembrane region" description="Helical" evidence="6">
    <location>
        <begin position="253"/>
        <end position="277"/>
    </location>
</feature>
<reference evidence="7 8" key="1">
    <citation type="submission" date="2020-01" db="EMBL/GenBank/DDBJ databases">
        <title>Draft Genome Sequence of Vibrio sp. strain OCN044, Isolated from a Healthy Coral at Palmyra Atoll.</title>
        <authorList>
            <person name="Videau P."/>
            <person name="Loughran R."/>
            <person name="Esquivel A."/>
            <person name="Deadmond M."/>
            <person name="Paddock B.E."/>
            <person name="Saw J.H."/>
            <person name="Ushijima B."/>
        </authorList>
    </citation>
    <scope>NUCLEOTIDE SEQUENCE [LARGE SCALE GENOMIC DNA]</scope>
    <source>
        <strain evidence="7 8">OCN044</strain>
    </source>
</reference>
<evidence type="ECO:0000313" key="7">
    <source>
        <dbReference type="EMBL" id="MYM58657.1"/>
    </source>
</evidence>
<evidence type="ECO:0000256" key="4">
    <source>
        <dbReference type="ARBA" id="ARBA00022989"/>
    </source>
</evidence>
<feature type="transmembrane region" description="Helical" evidence="6">
    <location>
        <begin position="418"/>
        <end position="435"/>
    </location>
</feature>
<sequence length="483" mass="54028">MQRRISAWLQQENIKSMSLYAASLLMMKGTSLIMLPFMATYLTPSEFGHLELLSVTTVFFSLLVGLAMHENLYRFIGTLQKENERYAKVCELCTASLATSFILALLLASLFFAFFQSATAITSQQALLILIVISVEAPLAICLAWLRLNNKAWVFFKVSLVTLITQISLIVWILTTSPSVTLIFAVGALCTVCQTVYLYIHNRFRIQLPTFVNHKHYLKYASPLMLSAIVAFGLSGAERWIIAEAHPLETLGIYAVAAKFALALGILIQPFHMWWMPKRFELLETQGRNKVVYHTQQGISALCILGVSVTWVSQCFIMVALPNTYHLASQLVSICIIIMLLKELTELLNIGVLYAQRTQGLFYINIVATVTALSLAWSLKGAGVAAILLCLCLGQFIRILLVTYMSQSLYRLPYNTKPLVALVIISIIFISSGWFNSSVQVAVLMSVMQPLIIAMFLYKAGFIKVHPKATKGNEQENRMEHTL</sequence>
<dbReference type="PANTHER" id="PTHR30250:SF11">
    <property type="entry name" value="O-ANTIGEN TRANSPORTER-RELATED"/>
    <property type="match status" value="1"/>
</dbReference>
<comment type="subcellular location">
    <subcellularLocation>
        <location evidence="1">Cell membrane</location>
        <topology evidence="1">Multi-pass membrane protein</topology>
    </subcellularLocation>
</comment>
<feature type="transmembrane region" description="Helical" evidence="6">
    <location>
        <begin position="126"/>
        <end position="146"/>
    </location>
</feature>
<gene>
    <name evidence="7" type="ORF">GTG28_05420</name>
</gene>
<feature type="transmembrane region" description="Helical" evidence="6">
    <location>
        <begin position="327"/>
        <end position="348"/>
    </location>
</feature>
<dbReference type="AlphaFoldDB" id="A0A6L8LRH6"/>
<accession>A0A6L8LRH6</accession>
<feature type="transmembrane region" description="Helical" evidence="6">
    <location>
        <begin position="20"/>
        <end position="41"/>
    </location>
</feature>
<evidence type="ECO:0000256" key="3">
    <source>
        <dbReference type="ARBA" id="ARBA00022692"/>
    </source>
</evidence>
<keyword evidence="2" id="KW-1003">Cell membrane</keyword>
<evidence type="ECO:0000256" key="6">
    <source>
        <dbReference type="SAM" id="Phobius"/>
    </source>
</evidence>
<dbReference type="GO" id="GO:0005886">
    <property type="term" value="C:plasma membrane"/>
    <property type="evidence" value="ECO:0007669"/>
    <property type="project" value="UniProtKB-SubCell"/>
</dbReference>
<evidence type="ECO:0000313" key="8">
    <source>
        <dbReference type="Proteomes" id="UP000478571"/>
    </source>
</evidence>
<feature type="transmembrane region" description="Helical" evidence="6">
    <location>
        <begin position="89"/>
        <end position="114"/>
    </location>
</feature>